<evidence type="ECO:0000256" key="10">
    <source>
        <dbReference type="ARBA" id="ARBA00022605"/>
    </source>
</evidence>
<gene>
    <name evidence="18" type="primary">aroB</name>
    <name evidence="21" type="ORF">CR194_02985</name>
</gene>
<dbReference type="InterPro" id="IPR030963">
    <property type="entry name" value="DHQ_synth_fam"/>
</dbReference>
<feature type="binding site" evidence="18">
    <location>
        <position position="144"/>
    </location>
    <ligand>
        <name>NAD(+)</name>
        <dbReference type="ChEBI" id="CHEBI:57540"/>
    </ligand>
</feature>
<dbReference type="GO" id="GO:0009073">
    <property type="term" value="P:aromatic amino acid family biosynthetic process"/>
    <property type="evidence" value="ECO:0007669"/>
    <property type="project" value="UniProtKB-KW"/>
</dbReference>
<dbReference type="SUPFAM" id="SSF56796">
    <property type="entry name" value="Dehydroquinate synthase-like"/>
    <property type="match status" value="1"/>
</dbReference>
<evidence type="ECO:0000256" key="14">
    <source>
        <dbReference type="ARBA" id="ARBA00023027"/>
    </source>
</evidence>
<keyword evidence="14 18" id="KW-0520">NAD</keyword>
<keyword evidence="10 18" id="KW-0028">Amino-acid biosynthesis</keyword>
<evidence type="ECO:0000256" key="1">
    <source>
        <dbReference type="ARBA" id="ARBA00001393"/>
    </source>
</evidence>
<dbReference type="PIRSF" id="PIRSF001455">
    <property type="entry name" value="DHQ_synth"/>
    <property type="match status" value="1"/>
</dbReference>
<dbReference type="Pfam" id="PF24621">
    <property type="entry name" value="DHQS_C"/>
    <property type="match status" value="1"/>
</dbReference>
<dbReference type="Proteomes" id="UP000248214">
    <property type="component" value="Unassembled WGS sequence"/>
</dbReference>
<evidence type="ECO:0000256" key="16">
    <source>
        <dbReference type="ARBA" id="ARBA00023239"/>
    </source>
</evidence>
<sequence>MKPSLTITSESHAYPVYIHQGLRHSTYELIEQSLMKPASAYMIIADETVADLYLRDVLASFPDNRKPSVALVPSGEASKSLDKYEELLTKTLEARLDRQSVIIALGGGVTGDLAGFVAASYMRGIRFVQLPSTLLAHDSSVGGKTGINHPLGKNLIGAFHPPSAVVYDSEMLMTMPEKEWRSGFAEVVKHGFIADPPFLQWLQENVPSFSSCSLDTINELLKRSIAVKAKIVQEDEREQGVRAYLNFGHTLAHSIEAESGYGTITHGEAVAIGMVFALKLSEQVYDIDLQYADTIRYMESLGYHLSIPNQCDSHELLNRMKIDKKTHNQKVHYVLLKELGRPELVPVDDHVILQLLTGGVGNK</sequence>
<dbReference type="CDD" id="cd08195">
    <property type="entry name" value="DHQS"/>
    <property type="match status" value="1"/>
</dbReference>
<dbReference type="InterPro" id="IPR030960">
    <property type="entry name" value="DHQS/DOIS_N"/>
</dbReference>
<evidence type="ECO:0000256" key="13">
    <source>
        <dbReference type="ARBA" id="ARBA00022833"/>
    </source>
</evidence>
<evidence type="ECO:0000256" key="3">
    <source>
        <dbReference type="ARBA" id="ARBA00001947"/>
    </source>
</evidence>
<reference evidence="21 22" key="1">
    <citation type="submission" date="2017-10" db="EMBL/GenBank/DDBJ databases">
        <title>Bacillus sp. nov., a halophilic bacterium isolated from a Keqin Lake.</title>
        <authorList>
            <person name="Wang H."/>
        </authorList>
    </citation>
    <scope>NUCLEOTIDE SEQUENCE [LARGE SCALE GENOMIC DNA]</scope>
    <source>
        <strain evidence="21 22">KQ-12</strain>
    </source>
</reference>
<evidence type="ECO:0000256" key="5">
    <source>
        <dbReference type="ARBA" id="ARBA00004661"/>
    </source>
</evidence>
<dbReference type="GO" id="GO:0046872">
    <property type="term" value="F:metal ion binding"/>
    <property type="evidence" value="ECO:0007669"/>
    <property type="project" value="UniProtKB-KW"/>
</dbReference>
<evidence type="ECO:0000256" key="12">
    <source>
        <dbReference type="ARBA" id="ARBA00022741"/>
    </source>
</evidence>
<feature type="binding site" evidence="18">
    <location>
        <position position="249"/>
    </location>
    <ligand>
        <name>Zn(2+)</name>
        <dbReference type="ChEBI" id="CHEBI:29105"/>
    </ligand>
</feature>
<keyword evidence="15 18" id="KW-0057">Aromatic amino acid biosynthesis</keyword>
<comment type="catalytic activity">
    <reaction evidence="1 18">
        <text>7-phospho-2-dehydro-3-deoxy-D-arabino-heptonate = 3-dehydroquinate + phosphate</text>
        <dbReference type="Rhea" id="RHEA:21968"/>
        <dbReference type="ChEBI" id="CHEBI:32364"/>
        <dbReference type="ChEBI" id="CHEBI:43474"/>
        <dbReference type="ChEBI" id="CHEBI:58394"/>
        <dbReference type="EC" id="4.2.3.4"/>
    </reaction>
</comment>
<keyword evidence="11 18" id="KW-0479">Metal-binding</keyword>
<keyword evidence="16 18" id="KW-0456">Lyase</keyword>
<name>A0A323TPD4_9BACI</name>
<keyword evidence="13 18" id="KW-0862">Zinc</keyword>
<dbReference type="OrthoDB" id="9806583at2"/>
<dbReference type="GO" id="GO:0008652">
    <property type="term" value="P:amino acid biosynthetic process"/>
    <property type="evidence" value="ECO:0007669"/>
    <property type="project" value="UniProtKB-KW"/>
</dbReference>
<evidence type="ECO:0000256" key="15">
    <source>
        <dbReference type="ARBA" id="ARBA00023141"/>
    </source>
</evidence>
<dbReference type="GO" id="GO:0005737">
    <property type="term" value="C:cytoplasm"/>
    <property type="evidence" value="ECO:0007669"/>
    <property type="project" value="UniProtKB-SubCell"/>
</dbReference>
<keyword evidence="22" id="KW-1185">Reference proteome</keyword>
<comment type="subcellular location">
    <subcellularLocation>
        <location evidence="4 18">Cytoplasm</location>
    </subcellularLocation>
</comment>
<dbReference type="GO" id="GO:0009423">
    <property type="term" value="P:chorismate biosynthetic process"/>
    <property type="evidence" value="ECO:0007669"/>
    <property type="project" value="UniProtKB-UniRule"/>
</dbReference>
<evidence type="ECO:0000256" key="17">
    <source>
        <dbReference type="ARBA" id="ARBA00023285"/>
    </source>
</evidence>
<dbReference type="FunFam" id="3.40.50.1970:FF:000007">
    <property type="entry name" value="Pentafunctional AROM polypeptide"/>
    <property type="match status" value="1"/>
</dbReference>
<dbReference type="Pfam" id="PF01761">
    <property type="entry name" value="DHQ_synthase"/>
    <property type="match status" value="1"/>
</dbReference>
<feature type="binding site" evidence="18">
    <location>
        <begin position="74"/>
        <end position="79"/>
    </location>
    <ligand>
        <name>NAD(+)</name>
        <dbReference type="ChEBI" id="CHEBI:57540"/>
    </ligand>
</feature>
<dbReference type="NCBIfam" id="TIGR01357">
    <property type="entry name" value="aroB"/>
    <property type="match status" value="1"/>
</dbReference>
<evidence type="ECO:0000256" key="8">
    <source>
        <dbReference type="ARBA" id="ARBA00017684"/>
    </source>
</evidence>
<evidence type="ECO:0000259" key="19">
    <source>
        <dbReference type="Pfam" id="PF01761"/>
    </source>
</evidence>
<dbReference type="Gene3D" id="3.40.50.1970">
    <property type="match status" value="1"/>
</dbReference>
<dbReference type="PANTHER" id="PTHR43622">
    <property type="entry name" value="3-DEHYDROQUINATE SYNTHASE"/>
    <property type="match status" value="1"/>
</dbReference>
<feature type="binding site" evidence="18">
    <location>
        <position position="153"/>
    </location>
    <ligand>
        <name>NAD(+)</name>
        <dbReference type="ChEBI" id="CHEBI:57540"/>
    </ligand>
</feature>
<evidence type="ECO:0000256" key="7">
    <source>
        <dbReference type="ARBA" id="ARBA00013031"/>
    </source>
</evidence>
<comment type="similarity">
    <text evidence="6 18">Belongs to the sugar phosphate cyclases superfamily. Dehydroquinate synthase family.</text>
</comment>
<evidence type="ECO:0000256" key="2">
    <source>
        <dbReference type="ARBA" id="ARBA00001911"/>
    </source>
</evidence>
<dbReference type="InterPro" id="IPR050071">
    <property type="entry name" value="Dehydroquinate_synthase"/>
</dbReference>
<proteinExistence type="inferred from homology"/>
<comment type="cofactor">
    <cofactor evidence="3">
        <name>Zn(2+)</name>
        <dbReference type="ChEBI" id="CHEBI:29105"/>
    </cofactor>
</comment>
<dbReference type="AlphaFoldDB" id="A0A323TPD4"/>
<evidence type="ECO:0000256" key="6">
    <source>
        <dbReference type="ARBA" id="ARBA00005412"/>
    </source>
</evidence>
<protein>
    <recommendedName>
        <fullName evidence="8 18">3-dehydroquinate synthase</fullName>
        <shortName evidence="18">DHQS</shortName>
        <ecNumber evidence="7 18">4.2.3.4</ecNumber>
    </recommendedName>
</protein>
<feature type="binding site" evidence="18">
    <location>
        <begin position="108"/>
        <end position="112"/>
    </location>
    <ligand>
        <name>NAD(+)</name>
        <dbReference type="ChEBI" id="CHEBI:57540"/>
    </ligand>
</feature>
<evidence type="ECO:0000256" key="18">
    <source>
        <dbReference type="HAMAP-Rule" id="MF_00110"/>
    </source>
</evidence>
<comment type="cofactor">
    <cofactor evidence="2 18">
        <name>NAD(+)</name>
        <dbReference type="ChEBI" id="CHEBI:57540"/>
    </cofactor>
</comment>
<evidence type="ECO:0000313" key="22">
    <source>
        <dbReference type="Proteomes" id="UP000248214"/>
    </source>
</evidence>
<evidence type="ECO:0000256" key="9">
    <source>
        <dbReference type="ARBA" id="ARBA00022490"/>
    </source>
</evidence>
<comment type="cofactor">
    <cofactor evidence="18">
        <name>Co(2+)</name>
        <dbReference type="ChEBI" id="CHEBI:48828"/>
    </cofactor>
    <cofactor evidence="18">
        <name>Zn(2+)</name>
        <dbReference type="ChEBI" id="CHEBI:29105"/>
    </cofactor>
    <text evidence="18">Binds 1 divalent metal cation per subunit. Can use either Co(2+) or Zn(2+).</text>
</comment>
<organism evidence="21 22">
    <name type="scientific">Salipaludibacillus keqinensis</name>
    <dbReference type="NCBI Taxonomy" id="2045207"/>
    <lineage>
        <taxon>Bacteria</taxon>
        <taxon>Bacillati</taxon>
        <taxon>Bacillota</taxon>
        <taxon>Bacilli</taxon>
        <taxon>Bacillales</taxon>
        <taxon>Bacillaceae</taxon>
    </lineage>
</organism>
<dbReference type="InterPro" id="IPR016037">
    <property type="entry name" value="DHQ_synth_AroB"/>
</dbReference>
<keyword evidence="9 18" id="KW-0963">Cytoplasm</keyword>
<dbReference type="InterPro" id="IPR056179">
    <property type="entry name" value="DHQS_C"/>
</dbReference>
<comment type="pathway">
    <text evidence="5 18">Metabolic intermediate biosynthesis; chorismate biosynthesis; chorismate from D-erythrose 4-phosphate and phosphoenolpyruvate: step 2/7.</text>
</comment>
<dbReference type="RefSeq" id="WP_110608146.1">
    <property type="nucleotide sequence ID" value="NZ_PDOD01000001.1"/>
</dbReference>
<keyword evidence="17 18" id="KW-0170">Cobalt</keyword>
<evidence type="ECO:0000256" key="11">
    <source>
        <dbReference type="ARBA" id="ARBA00022723"/>
    </source>
</evidence>
<dbReference type="GO" id="GO:0000166">
    <property type="term" value="F:nucleotide binding"/>
    <property type="evidence" value="ECO:0007669"/>
    <property type="project" value="UniProtKB-KW"/>
</dbReference>
<feature type="domain" description="3-dehydroquinate synthase N-terminal" evidence="19">
    <location>
        <begin position="71"/>
        <end position="181"/>
    </location>
</feature>
<dbReference type="Gene3D" id="1.20.1090.10">
    <property type="entry name" value="Dehydroquinate synthase-like - alpha domain"/>
    <property type="match status" value="1"/>
</dbReference>
<accession>A0A323TPD4</accession>
<feature type="domain" description="3-dehydroquinate synthase C-terminal" evidence="20">
    <location>
        <begin position="183"/>
        <end position="326"/>
    </location>
</feature>
<feature type="binding site" evidence="18">
    <location>
        <position position="186"/>
    </location>
    <ligand>
        <name>Zn(2+)</name>
        <dbReference type="ChEBI" id="CHEBI:29105"/>
    </ligand>
</feature>
<dbReference type="EMBL" id="PDOD01000001">
    <property type="protein sequence ID" value="PYZ94513.1"/>
    <property type="molecule type" value="Genomic_DNA"/>
</dbReference>
<comment type="function">
    <text evidence="18">Catalyzes the conversion of 3-deoxy-D-arabino-heptulosonate 7-phosphate (DAHP) to dehydroquinate (DHQ).</text>
</comment>
<feature type="binding site" evidence="18">
    <location>
        <position position="266"/>
    </location>
    <ligand>
        <name>Zn(2+)</name>
        <dbReference type="ChEBI" id="CHEBI:29105"/>
    </ligand>
</feature>
<evidence type="ECO:0000256" key="4">
    <source>
        <dbReference type="ARBA" id="ARBA00004496"/>
    </source>
</evidence>
<comment type="caution">
    <text evidence="21">The sequence shown here is derived from an EMBL/GenBank/DDBJ whole genome shotgun (WGS) entry which is preliminary data.</text>
</comment>
<evidence type="ECO:0000259" key="20">
    <source>
        <dbReference type="Pfam" id="PF24621"/>
    </source>
</evidence>
<dbReference type="GO" id="GO:0003856">
    <property type="term" value="F:3-dehydroquinate synthase activity"/>
    <property type="evidence" value="ECO:0007669"/>
    <property type="project" value="UniProtKB-UniRule"/>
</dbReference>
<dbReference type="PANTHER" id="PTHR43622:SF7">
    <property type="entry name" value="3-DEHYDROQUINATE SYNTHASE, CHLOROPLASTIC"/>
    <property type="match status" value="1"/>
</dbReference>
<dbReference type="HAMAP" id="MF_00110">
    <property type="entry name" value="DHQ_synthase"/>
    <property type="match status" value="1"/>
</dbReference>
<dbReference type="EC" id="4.2.3.4" evidence="7 18"/>
<evidence type="ECO:0000313" key="21">
    <source>
        <dbReference type="EMBL" id="PYZ94513.1"/>
    </source>
</evidence>
<keyword evidence="12 18" id="KW-0547">Nucleotide-binding</keyword>
<comment type="caution">
    <text evidence="18">Lacks conserved residue(s) required for the propagation of feature annotation.</text>
</comment>
<dbReference type="UniPathway" id="UPA00053">
    <property type="reaction ID" value="UER00085"/>
</dbReference>